<keyword evidence="2" id="KW-1185">Reference proteome</keyword>
<dbReference type="KEGG" id="asoc:CB4_00822"/>
<dbReference type="EMBL" id="AP017312">
    <property type="protein sequence ID" value="BAU26680.1"/>
    <property type="molecule type" value="Genomic_DNA"/>
</dbReference>
<dbReference type="Gene3D" id="2.40.10.220">
    <property type="entry name" value="predicted glycosyltransferase like domains"/>
    <property type="match status" value="1"/>
</dbReference>
<dbReference type="AlphaFoldDB" id="A0A0U4WCY6"/>
<dbReference type="Pfam" id="PF07238">
    <property type="entry name" value="PilZ"/>
    <property type="match status" value="1"/>
</dbReference>
<dbReference type="InterPro" id="IPR009875">
    <property type="entry name" value="PilZ_domain"/>
</dbReference>
<evidence type="ECO:0000313" key="1">
    <source>
        <dbReference type="EMBL" id="BAU26680.1"/>
    </source>
</evidence>
<dbReference type="GO" id="GO:0035438">
    <property type="term" value="F:cyclic-di-GMP binding"/>
    <property type="evidence" value="ECO:0007669"/>
    <property type="project" value="InterPro"/>
</dbReference>
<reference evidence="1 2" key="1">
    <citation type="submission" date="2015-12" db="EMBL/GenBank/DDBJ databases">
        <title>Genome sequence of Aneurinibacillus soli.</title>
        <authorList>
            <person name="Lee J.S."/>
            <person name="Lee K.C."/>
            <person name="Kim K.K."/>
            <person name="Lee B.W."/>
        </authorList>
    </citation>
    <scope>NUCLEOTIDE SEQUENCE [LARGE SCALE GENOMIC DNA]</scope>
    <source>
        <strain evidence="1 2">CB4</strain>
    </source>
</reference>
<name>A0A0U4WCY6_9BACL</name>
<evidence type="ECO:0000313" key="2">
    <source>
        <dbReference type="Proteomes" id="UP000217696"/>
    </source>
</evidence>
<accession>A0A0U4WCY6</accession>
<protein>
    <submittedName>
        <fullName evidence="1">PilZ domain protein</fullName>
    </submittedName>
</protein>
<dbReference type="Proteomes" id="UP000217696">
    <property type="component" value="Chromosome"/>
</dbReference>
<dbReference type="RefSeq" id="WP_157737780.1">
    <property type="nucleotide sequence ID" value="NZ_AP017312.1"/>
</dbReference>
<proteinExistence type="predicted"/>
<gene>
    <name evidence="1" type="ORF">CB4_00822</name>
</gene>
<sequence length="147" mass="16719">MKDQEKRQFFRLTLKNPLISDVTIIRVKENAIETGSANVLIEDISAGGLRFTSNVLLPVTPQIILEFETTILNQMVKFPGYIVWKKSSETGLQEYGVQFTIDNEQFPNITSILHQLEVRLRRSPLSPSCRFATTEEITSIKKFTPSS</sequence>
<dbReference type="SUPFAM" id="SSF141371">
    <property type="entry name" value="PilZ domain-like"/>
    <property type="match status" value="1"/>
</dbReference>
<organism evidence="1 2">
    <name type="scientific">Aneurinibacillus soli</name>
    <dbReference type="NCBI Taxonomy" id="1500254"/>
    <lineage>
        <taxon>Bacteria</taxon>
        <taxon>Bacillati</taxon>
        <taxon>Bacillota</taxon>
        <taxon>Bacilli</taxon>
        <taxon>Bacillales</taxon>
        <taxon>Paenibacillaceae</taxon>
        <taxon>Aneurinibacillus group</taxon>
        <taxon>Aneurinibacillus</taxon>
    </lineage>
</organism>